<name>A0A165U9M2_9HYPH</name>
<evidence type="ECO:0000313" key="2">
    <source>
        <dbReference type="Proteomes" id="UP000076577"/>
    </source>
</evidence>
<reference evidence="1 2" key="1">
    <citation type="journal article" date="2016" name="Front. Microbiol.">
        <title>Comparative Genomic Analysis Reveals a Diverse Repertoire of Genes Involved in Prokaryote-Eukaryote Interactions within the Pseudovibrio Genus.</title>
        <authorList>
            <person name="Romano S."/>
            <person name="Fernandez-Guerra A."/>
            <person name="Reen F.J."/>
            <person name="Glockner F.O."/>
            <person name="Crowley S.P."/>
            <person name="O'Sullivan O."/>
            <person name="Cotter P.D."/>
            <person name="Adams C."/>
            <person name="Dobson A.D."/>
            <person name="O'Gara F."/>
        </authorList>
    </citation>
    <scope>NUCLEOTIDE SEQUENCE [LARGE SCALE GENOMIC DNA]</scope>
    <source>
        <strain evidence="1 2">Ad2</strain>
    </source>
</reference>
<sequence length="144" mass="16119">MLRTATLQLMLSSRNSRERANGAVLPEYRTLSNCVRLFTRQAQMTAGQRFLESLLRWKSTVSAMAKYVYCMKCEDAIRRRSLTVCCVACAKAAISSTVPTMFLRALGFPLRTTHCSGSPLKKQAATTIAPRPLLQCWDQRLLVG</sequence>
<proteinExistence type="predicted"/>
<accession>A0A165U9M2</accession>
<protein>
    <submittedName>
        <fullName evidence="1">Uncharacterized protein</fullName>
    </submittedName>
</protein>
<dbReference type="Proteomes" id="UP000076577">
    <property type="component" value="Unassembled WGS sequence"/>
</dbReference>
<organism evidence="1 2">
    <name type="scientific">Pseudovibrio axinellae</name>
    <dbReference type="NCBI Taxonomy" id="989403"/>
    <lineage>
        <taxon>Bacteria</taxon>
        <taxon>Pseudomonadati</taxon>
        <taxon>Pseudomonadota</taxon>
        <taxon>Alphaproteobacteria</taxon>
        <taxon>Hyphomicrobiales</taxon>
        <taxon>Stappiaceae</taxon>
        <taxon>Pseudovibrio</taxon>
    </lineage>
</organism>
<dbReference type="AlphaFoldDB" id="A0A165U9M2"/>
<evidence type="ECO:0000313" key="1">
    <source>
        <dbReference type="EMBL" id="KZL10757.1"/>
    </source>
</evidence>
<keyword evidence="2" id="KW-1185">Reference proteome</keyword>
<gene>
    <name evidence="1" type="ORF">PsAD2_03992</name>
</gene>
<dbReference type="EMBL" id="LMCB01000113">
    <property type="protein sequence ID" value="KZL10757.1"/>
    <property type="molecule type" value="Genomic_DNA"/>
</dbReference>
<comment type="caution">
    <text evidence="1">The sequence shown here is derived from an EMBL/GenBank/DDBJ whole genome shotgun (WGS) entry which is preliminary data.</text>
</comment>